<feature type="domain" description="B box-type" evidence="3">
    <location>
        <begin position="29"/>
        <end position="79"/>
    </location>
</feature>
<gene>
    <name evidence="4" type="ORF">MEDL_47822</name>
</gene>
<keyword evidence="2" id="KW-0175">Coiled coil</keyword>
<protein>
    <recommendedName>
        <fullName evidence="3">B box-type domain-containing protein</fullName>
    </recommendedName>
</protein>
<evidence type="ECO:0000313" key="4">
    <source>
        <dbReference type="EMBL" id="CAG2235240.1"/>
    </source>
</evidence>
<dbReference type="InterPro" id="IPR047153">
    <property type="entry name" value="TRIM45/56/19-like"/>
</dbReference>
<dbReference type="InterPro" id="IPR000315">
    <property type="entry name" value="Znf_B-box"/>
</dbReference>
<organism evidence="4 5">
    <name type="scientific">Mytilus edulis</name>
    <name type="common">Blue mussel</name>
    <dbReference type="NCBI Taxonomy" id="6550"/>
    <lineage>
        <taxon>Eukaryota</taxon>
        <taxon>Metazoa</taxon>
        <taxon>Spiralia</taxon>
        <taxon>Lophotrochozoa</taxon>
        <taxon>Mollusca</taxon>
        <taxon>Bivalvia</taxon>
        <taxon>Autobranchia</taxon>
        <taxon>Pteriomorphia</taxon>
        <taxon>Mytilida</taxon>
        <taxon>Mytiloidea</taxon>
        <taxon>Mytilidae</taxon>
        <taxon>Mytilinae</taxon>
        <taxon>Mytilus</taxon>
    </lineage>
</organism>
<dbReference type="PANTHER" id="PTHR25462:SF296">
    <property type="entry name" value="MEIOTIC P26, ISOFORM F"/>
    <property type="match status" value="1"/>
</dbReference>
<comment type="caution">
    <text evidence="4">The sequence shown here is derived from an EMBL/GenBank/DDBJ whole genome shotgun (WGS) entry which is preliminary data.</text>
</comment>
<keyword evidence="1" id="KW-0863">Zinc-finger</keyword>
<keyword evidence="5" id="KW-1185">Reference proteome</keyword>
<evidence type="ECO:0000259" key="3">
    <source>
        <dbReference type="PROSITE" id="PS50119"/>
    </source>
</evidence>
<dbReference type="CDD" id="cd19757">
    <property type="entry name" value="Bbox1"/>
    <property type="match status" value="1"/>
</dbReference>
<evidence type="ECO:0000256" key="1">
    <source>
        <dbReference type="PROSITE-ProRule" id="PRU00024"/>
    </source>
</evidence>
<dbReference type="PANTHER" id="PTHR25462">
    <property type="entry name" value="BONUS, ISOFORM C-RELATED"/>
    <property type="match status" value="1"/>
</dbReference>
<dbReference type="SUPFAM" id="SSF57845">
    <property type="entry name" value="B-box zinc-binding domain"/>
    <property type="match status" value="1"/>
</dbReference>
<dbReference type="Gene3D" id="3.30.160.60">
    <property type="entry name" value="Classic Zinc Finger"/>
    <property type="match status" value="1"/>
</dbReference>
<dbReference type="AlphaFoldDB" id="A0A8S3U331"/>
<sequence length="582" mass="66790">MLSPLSNILKLETKPVQKRSVEIRFSLEMSKEFCTLHLEEDLSISAESWCIECQTFLCLQCEKDHKRNRASKRHPIISIVEYKQLPALILESSNWCDSHDKKYDFFCHFHDTAGCVTCIKDQHKECRDLSPLEDVTKGIKSSATVEKVKNELQNLNDDVIKITSYLDSRLISLQKQKVQMVEEIQCTRKSVNNHLDKIEKRILDDLDTELFKIKSKLEKMLNELKSKKTKLDSLHNDFTKMMEFATDLQTYNALRQIAKITGEESSNIDNLKGKYELKDLHVKVEIVEALRSVEKNITAFGKIIVKTVPFNLQLKSLKELQINVLLPLKPKLISTLNISGVGQCKIHGCLILPQENFLFVDRSNKRILLFSQDGTFKRTVITFVDSPSDVCYIEDDIVAITFPEARLIHLVDTEKNRIKNTINIKGYGYGIESDGEKLFVRISNQDSFIVLDLEGNILRRIQIPGDCITRFTIIENNIICTNWDTSEILSYDMNGNLLWKYRHDEIRKPIGIAKDTSGNIYLSCQDSDKVVVLSSTDRSSFTFLSNSDGLNKPFSLHIDQQRSLLLVANEKDGKAFVYHIPK</sequence>
<proteinExistence type="predicted"/>
<name>A0A8S3U331_MYTED</name>
<feature type="coiled-coil region" evidence="2">
    <location>
        <begin position="181"/>
        <end position="237"/>
    </location>
</feature>
<keyword evidence="1" id="KW-0479">Metal-binding</keyword>
<dbReference type="SMART" id="SM00336">
    <property type="entry name" value="BBOX"/>
    <property type="match status" value="2"/>
</dbReference>
<dbReference type="Proteomes" id="UP000683360">
    <property type="component" value="Unassembled WGS sequence"/>
</dbReference>
<dbReference type="PROSITE" id="PS50119">
    <property type="entry name" value="ZF_BBOX"/>
    <property type="match status" value="1"/>
</dbReference>
<reference evidence="4" key="1">
    <citation type="submission" date="2021-03" db="EMBL/GenBank/DDBJ databases">
        <authorList>
            <person name="Bekaert M."/>
        </authorList>
    </citation>
    <scope>NUCLEOTIDE SEQUENCE</scope>
</reference>
<dbReference type="SUPFAM" id="SSF101898">
    <property type="entry name" value="NHL repeat"/>
    <property type="match status" value="1"/>
</dbReference>
<dbReference type="Gene3D" id="2.120.10.30">
    <property type="entry name" value="TolB, C-terminal domain"/>
    <property type="match status" value="2"/>
</dbReference>
<dbReference type="OrthoDB" id="6070651at2759"/>
<dbReference type="InterPro" id="IPR011042">
    <property type="entry name" value="6-blade_b-propeller_TolB-like"/>
</dbReference>
<evidence type="ECO:0000313" key="5">
    <source>
        <dbReference type="Proteomes" id="UP000683360"/>
    </source>
</evidence>
<accession>A0A8S3U331</accession>
<evidence type="ECO:0000256" key="2">
    <source>
        <dbReference type="SAM" id="Coils"/>
    </source>
</evidence>
<dbReference type="GO" id="GO:0008270">
    <property type="term" value="F:zinc ion binding"/>
    <property type="evidence" value="ECO:0007669"/>
    <property type="project" value="UniProtKB-KW"/>
</dbReference>
<dbReference type="EMBL" id="CAJPWZ010002314">
    <property type="protein sequence ID" value="CAG2235240.1"/>
    <property type="molecule type" value="Genomic_DNA"/>
</dbReference>
<keyword evidence="1" id="KW-0862">Zinc</keyword>